<proteinExistence type="predicted"/>
<feature type="domain" description="Beta-lactamase-related" evidence="1">
    <location>
        <begin position="27"/>
        <end position="293"/>
    </location>
</feature>
<evidence type="ECO:0000313" key="3">
    <source>
        <dbReference type="Proteomes" id="UP000295418"/>
    </source>
</evidence>
<organism evidence="2 3">
    <name type="scientific">Paenibacillus albiflavus</name>
    <dbReference type="NCBI Taxonomy" id="2545760"/>
    <lineage>
        <taxon>Bacteria</taxon>
        <taxon>Bacillati</taxon>
        <taxon>Bacillota</taxon>
        <taxon>Bacilli</taxon>
        <taxon>Bacillales</taxon>
        <taxon>Paenibacillaceae</taxon>
        <taxon>Paenibacillus</taxon>
    </lineage>
</organism>
<protein>
    <submittedName>
        <fullName evidence="2">Class C beta-lactamase-related serine hydrolase</fullName>
    </submittedName>
</protein>
<comment type="caution">
    <text evidence="2">The sequence shown here is derived from an EMBL/GenBank/DDBJ whole genome shotgun (WGS) entry which is preliminary data.</text>
</comment>
<accession>A0A4R4E9S9</accession>
<gene>
    <name evidence="2" type="ORF">E0485_13565</name>
</gene>
<keyword evidence="2" id="KW-0378">Hydrolase</keyword>
<dbReference type="PANTHER" id="PTHR43283:SF7">
    <property type="entry name" value="BETA-LACTAMASE-RELATED DOMAIN-CONTAINING PROTEIN"/>
    <property type="match status" value="1"/>
</dbReference>
<reference evidence="2 3" key="1">
    <citation type="submission" date="2019-03" db="EMBL/GenBank/DDBJ databases">
        <authorList>
            <person name="Kim M.K.M."/>
        </authorList>
    </citation>
    <scope>NUCLEOTIDE SEQUENCE [LARGE SCALE GENOMIC DNA]</scope>
    <source>
        <strain evidence="2 3">18JY21-1</strain>
    </source>
</reference>
<dbReference type="Pfam" id="PF00144">
    <property type="entry name" value="Beta-lactamase"/>
    <property type="match status" value="1"/>
</dbReference>
<dbReference type="Proteomes" id="UP000295418">
    <property type="component" value="Unassembled WGS sequence"/>
</dbReference>
<dbReference type="PANTHER" id="PTHR43283">
    <property type="entry name" value="BETA-LACTAMASE-RELATED"/>
    <property type="match status" value="1"/>
</dbReference>
<dbReference type="SUPFAM" id="SSF56601">
    <property type="entry name" value="beta-lactamase/transpeptidase-like"/>
    <property type="match status" value="1"/>
</dbReference>
<keyword evidence="3" id="KW-1185">Reference proteome</keyword>
<dbReference type="EMBL" id="SKFG01000012">
    <property type="protein sequence ID" value="TCZ76614.1"/>
    <property type="molecule type" value="Genomic_DNA"/>
</dbReference>
<sequence length="308" mass="35620">MDLNLEATRLQKFEHALRKEKINSCLISHNNEVVFKYYKNRKMETKLFQVHSCTKSIVSILIGIAIDQGLIESVQVPIETYFPYIGADKKQITIEHLLTMTPGWEWGEFSTWQGLPFPMINTKHWEKFILEQKMVSQSGQHMVYDSGSSHLLSIILKKETNGNTAAFAEKMLFKPLGITDYRWYKDSKGVTIGGFGLCLQTADMLRIGQMLMDGGLWRNKQVVSRSWIENSTTAKFHTYNSIGSYGYHFWVLANEEKQPYDPNVFFAMGYGGQYIIVSPEDRLVVVYTSELFNDTFFPLRLFRNHIFS</sequence>
<dbReference type="OrthoDB" id="9773047at2"/>
<dbReference type="InterPro" id="IPR012338">
    <property type="entry name" value="Beta-lactam/transpept-like"/>
</dbReference>
<dbReference type="InterPro" id="IPR050789">
    <property type="entry name" value="Diverse_Enzym_Activities"/>
</dbReference>
<name>A0A4R4E9S9_9BACL</name>
<evidence type="ECO:0000259" key="1">
    <source>
        <dbReference type="Pfam" id="PF00144"/>
    </source>
</evidence>
<dbReference type="AlphaFoldDB" id="A0A4R4E9S9"/>
<dbReference type="InterPro" id="IPR001466">
    <property type="entry name" value="Beta-lactam-related"/>
</dbReference>
<dbReference type="Gene3D" id="3.40.710.10">
    <property type="entry name" value="DD-peptidase/beta-lactamase superfamily"/>
    <property type="match status" value="1"/>
</dbReference>
<dbReference type="GO" id="GO:0016787">
    <property type="term" value="F:hydrolase activity"/>
    <property type="evidence" value="ECO:0007669"/>
    <property type="project" value="UniProtKB-KW"/>
</dbReference>
<evidence type="ECO:0000313" key="2">
    <source>
        <dbReference type="EMBL" id="TCZ76614.1"/>
    </source>
</evidence>